<dbReference type="OrthoDB" id="10691998at2759"/>
<evidence type="ECO:0000313" key="2">
    <source>
        <dbReference type="EMBL" id="CAE7780763.1"/>
    </source>
</evidence>
<organism evidence="2 3">
    <name type="scientific">Symbiodinium pilosum</name>
    <name type="common">Dinoflagellate</name>
    <dbReference type="NCBI Taxonomy" id="2952"/>
    <lineage>
        <taxon>Eukaryota</taxon>
        <taxon>Sar</taxon>
        <taxon>Alveolata</taxon>
        <taxon>Dinophyceae</taxon>
        <taxon>Suessiales</taxon>
        <taxon>Symbiodiniaceae</taxon>
        <taxon>Symbiodinium</taxon>
    </lineage>
</organism>
<accession>A0A812YH86</accession>
<dbReference type="AlphaFoldDB" id="A0A812YH86"/>
<reference evidence="2" key="1">
    <citation type="submission" date="2021-02" db="EMBL/GenBank/DDBJ databases">
        <authorList>
            <person name="Dougan E. K."/>
            <person name="Rhodes N."/>
            <person name="Thang M."/>
            <person name="Chan C."/>
        </authorList>
    </citation>
    <scope>NUCLEOTIDE SEQUENCE</scope>
</reference>
<evidence type="ECO:0000313" key="3">
    <source>
        <dbReference type="Proteomes" id="UP000649617"/>
    </source>
</evidence>
<evidence type="ECO:0000256" key="1">
    <source>
        <dbReference type="SAM" id="SignalP"/>
    </source>
</evidence>
<dbReference type="Proteomes" id="UP000649617">
    <property type="component" value="Unassembled WGS sequence"/>
</dbReference>
<comment type="caution">
    <text evidence="2">The sequence shown here is derived from an EMBL/GenBank/DDBJ whole genome shotgun (WGS) entry which is preliminary data.</text>
</comment>
<feature type="non-terminal residue" evidence="2">
    <location>
        <position position="1"/>
    </location>
</feature>
<sequence length="104" mass="11360">MARLTAVFPSVLGVEGAVGLFLHVLVSGPAADCSKEEEEEIQEDEEAKDNQEQTYQACLADACMTHQKNFGDAGKETEEESEMESALKHKKELRVVAADGECKE</sequence>
<gene>
    <name evidence="2" type="primary">Updo</name>
    <name evidence="2" type="ORF">SPIL2461_LOCUS23193</name>
</gene>
<feature type="signal peptide" evidence="1">
    <location>
        <begin position="1"/>
        <end position="19"/>
    </location>
</feature>
<feature type="chain" id="PRO_5032632083" evidence="1">
    <location>
        <begin position="20"/>
        <end position="104"/>
    </location>
</feature>
<keyword evidence="3" id="KW-1185">Reference proteome</keyword>
<protein>
    <submittedName>
        <fullName evidence="2">Updo protein</fullName>
    </submittedName>
</protein>
<keyword evidence="1" id="KW-0732">Signal</keyword>
<name>A0A812YH86_SYMPI</name>
<dbReference type="EMBL" id="CAJNIZ010048051">
    <property type="protein sequence ID" value="CAE7780763.1"/>
    <property type="molecule type" value="Genomic_DNA"/>
</dbReference>
<proteinExistence type="predicted"/>